<sequence length="285" mass="31935">MTNMQTQTATLVSFELKSAGYCKASWHHAQKGAPKKTIRFYATYAVIKHPKHGVILFDTGYAKRFFSSTSSYPYKLYRAFTPVFIKPEEEAAAQLKADGIPPEDVRYIIVSHFHADHIGGLKDFPNARFICDRAAYDDIKGKSGLSALKKGFLPAQIPEGFEERTDFLDIEKGVSKDEHLGPLHDLFNDGTIHLTRLDGHAKGQLGALLATEKGQVFLISDAAWLKPAYTDLKLPHPIVRLFFDSWAEYRASLNRVHNFHKAHPETLIIPCHCLETLTALNGPQS</sequence>
<evidence type="ECO:0000256" key="5">
    <source>
        <dbReference type="ARBA" id="ARBA00022833"/>
    </source>
</evidence>
<dbReference type="SUPFAM" id="SSF56281">
    <property type="entry name" value="Metallo-hydrolase/oxidoreductase"/>
    <property type="match status" value="1"/>
</dbReference>
<evidence type="ECO:0000313" key="8">
    <source>
        <dbReference type="Proteomes" id="UP001302349"/>
    </source>
</evidence>
<dbReference type="SMART" id="SM00849">
    <property type="entry name" value="Lactamase_B"/>
    <property type="match status" value="1"/>
</dbReference>
<name>A0ABZ0IST3_9BACT</name>
<dbReference type="InterPro" id="IPR036866">
    <property type="entry name" value="RibonucZ/Hydroxyglut_hydro"/>
</dbReference>
<dbReference type="PANTHER" id="PTHR42978">
    <property type="entry name" value="QUORUM-QUENCHING LACTONASE YTNP-RELATED-RELATED"/>
    <property type="match status" value="1"/>
</dbReference>
<gene>
    <name evidence="7" type="ORF">RT717_05575</name>
</gene>
<dbReference type="InterPro" id="IPR051013">
    <property type="entry name" value="MBL_superfamily_lactonases"/>
</dbReference>
<dbReference type="Proteomes" id="UP001302349">
    <property type="component" value="Chromosome"/>
</dbReference>
<reference evidence="7 8" key="1">
    <citation type="journal article" date="2023" name="Microbiol. Resour. Announc.">
        <title>Complete Genome Sequence of Imperialibacter roseus strain P4T.</title>
        <authorList>
            <person name="Tizabi D.R."/>
            <person name="Bachvaroff T."/>
            <person name="Hill R.T."/>
        </authorList>
    </citation>
    <scope>NUCLEOTIDE SEQUENCE [LARGE SCALE GENOMIC DNA]</scope>
    <source>
        <strain evidence="7 8">P4T</strain>
    </source>
</reference>
<dbReference type="InterPro" id="IPR001279">
    <property type="entry name" value="Metallo-B-lactamas"/>
</dbReference>
<comment type="similarity">
    <text evidence="2">Belongs to the metallo-beta-lactamase superfamily.</text>
</comment>
<accession>A0ABZ0IST3</accession>
<dbReference type="RefSeq" id="WP_317490748.1">
    <property type="nucleotide sequence ID" value="NZ_CP136051.1"/>
</dbReference>
<keyword evidence="4" id="KW-0378">Hydrolase</keyword>
<evidence type="ECO:0000256" key="4">
    <source>
        <dbReference type="ARBA" id="ARBA00022801"/>
    </source>
</evidence>
<feature type="domain" description="Metallo-beta-lactamase" evidence="6">
    <location>
        <begin position="40"/>
        <end position="263"/>
    </location>
</feature>
<dbReference type="PANTHER" id="PTHR42978:SF2">
    <property type="entry name" value="102 KBASES UNSTABLE REGION: FROM 1 TO 119443"/>
    <property type="match status" value="1"/>
</dbReference>
<evidence type="ECO:0000259" key="6">
    <source>
        <dbReference type="SMART" id="SM00849"/>
    </source>
</evidence>
<evidence type="ECO:0000256" key="3">
    <source>
        <dbReference type="ARBA" id="ARBA00022723"/>
    </source>
</evidence>
<proteinExistence type="inferred from homology"/>
<comment type="cofactor">
    <cofactor evidence="1">
        <name>Zn(2+)</name>
        <dbReference type="ChEBI" id="CHEBI:29105"/>
    </cofactor>
</comment>
<keyword evidence="8" id="KW-1185">Reference proteome</keyword>
<dbReference type="CDD" id="cd07730">
    <property type="entry name" value="metallo-hydrolase-like_MBL-fold"/>
    <property type="match status" value="1"/>
</dbReference>
<dbReference type="EMBL" id="CP136051">
    <property type="protein sequence ID" value="WOK08102.1"/>
    <property type="molecule type" value="Genomic_DNA"/>
</dbReference>
<organism evidence="7 8">
    <name type="scientific">Imperialibacter roseus</name>
    <dbReference type="NCBI Taxonomy" id="1324217"/>
    <lineage>
        <taxon>Bacteria</taxon>
        <taxon>Pseudomonadati</taxon>
        <taxon>Bacteroidota</taxon>
        <taxon>Cytophagia</taxon>
        <taxon>Cytophagales</taxon>
        <taxon>Flammeovirgaceae</taxon>
        <taxon>Imperialibacter</taxon>
    </lineage>
</organism>
<keyword evidence="3" id="KW-0479">Metal-binding</keyword>
<evidence type="ECO:0000256" key="2">
    <source>
        <dbReference type="ARBA" id="ARBA00007749"/>
    </source>
</evidence>
<protein>
    <submittedName>
        <fullName evidence="7">MBL fold metallo-hydrolase</fullName>
    </submittedName>
</protein>
<keyword evidence="5" id="KW-0862">Zinc</keyword>
<dbReference type="Pfam" id="PF00753">
    <property type="entry name" value="Lactamase_B"/>
    <property type="match status" value="1"/>
</dbReference>
<evidence type="ECO:0000313" key="7">
    <source>
        <dbReference type="EMBL" id="WOK08102.1"/>
    </source>
</evidence>
<dbReference type="Gene3D" id="3.60.15.10">
    <property type="entry name" value="Ribonuclease Z/Hydroxyacylglutathione hydrolase-like"/>
    <property type="match status" value="1"/>
</dbReference>
<evidence type="ECO:0000256" key="1">
    <source>
        <dbReference type="ARBA" id="ARBA00001947"/>
    </source>
</evidence>